<keyword evidence="1" id="KW-0862">Zinc</keyword>
<dbReference type="SUPFAM" id="SSF57850">
    <property type="entry name" value="RING/U-box"/>
    <property type="match status" value="1"/>
</dbReference>
<sequence>MANIGAATGSQVLNGLQWVSNPATPSTASTIYKHGKTHTQLVQHYTNYYHLWNAQAEKARLKCAADPNNAEAIQREKWATYYSTNSAALSHYHLGICQGGAVPVQRAQSPPAPPSAAQTPAATQQRLHALPQQHARESAETSGGGGNRAKKRKRQRRLARERAEAREAAEREEREREAAEREERERVQRETAEREERERIRREAERAEREEREAIEAAAAAQLNSATRISSLEAALEKRLIEEAKDIKDTEEKLRNRKRSFQETIQSMPPDAQSRINLDNETSTTTTSTSSDNSNNTCVICHDGVSTMAVIPCGHVCLCNRCSDVCMSGQHQNGQRQRSCPLCRGNMQSVLRIYLGN</sequence>
<evidence type="ECO:0000313" key="5">
    <source>
        <dbReference type="Proteomes" id="UP001224775"/>
    </source>
</evidence>
<evidence type="ECO:0000256" key="1">
    <source>
        <dbReference type="PROSITE-ProRule" id="PRU00175"/>
    </source>
</evidence>
<dbReference type="Proteomes" id="UP001224775">
    <property type="component" value="Unassembled WGS sequence"/>
</dbReference>
<dbReference type="PANTHER" id="PTHR22696">
    <property type="entry name" value="E3 UBIQUITIN-PROTEIN LIGASE RNF26"/>
    <property type="match status" value="1"/>
</dbReference>
<comment type="caution">
    <text evidence="4">The sequence shown here is derived from an EMBL/GenBank/DDBJ whole genome shotgun (WGS) entry which is preliminary data.</text>
</comment>
<dbReference type="Pfam" id="PF13920">
    <property type="entry name" value="zf-C3HC4_3"/>
    <property type="match status" value="1"/>
</dbReference>
<keyword evidence="5" id="KW-1185">Reference proteome</keyword>
<dbReference type="Gene3D" id="3.30.40.10">
    <property type="entry name" value="Zinc/RING finger domain, C3HC4 (zinc finger)"/>
    <property type="match status" value="1"/>
</dbReference>
<feature type="region of interest" description="Disordered" evidence="2">
    <location>
        <begin position="253"/>
        <end position="293"/>
    </location>
</feature>
<dbReference type="EMBL" id="JATAAI010000027">
    <property type="protein sequence ID" value="KAK1736993.1"/>
    <property type="molecule type" value="Genomic_DNA"/>
</dbReference>
<protein>
    <recommendedName>
        <fullName evidence="3">RING-type domain-containing protein</fullName>
    </recommendedName>
</protein>
<dbReference type="GO" id="GO:0006511">
    <property type="term" value="P:ubiquitin-dependent protein catabolic process"/>
    <property type="evidence" value="ECO:0007669"/>
    <property type="project" value="TreeGrafter"/>
</dbReference>
<feature type="compositionally biased region" description="Basic residues" evidence="2">
    <location>
        <begin position="148"/>
        <end position="157"/>
    </location>
</feature>
<organism evidence="4 5">
    <name type="scientific">Skeletonema marinoi</name>
    <dbReference type="NCBI Taxonomy" id="267567"/>
    <lineage>
        <taxon>Eukaryota</taxon>
        <taxon>Sar</taxon>
        <taxon>Stramenopiles</taxon>
        <taxon>Ochrophyta</taxon>
        <taxon>Bacillariophyta</taxon>
        <taxon>Coscinodiscophyceae</taxon>
        <taxon>Thalassiosirophycidae</taxon>
        <taxon>Thalassiosirales</taxon>
        <taxon>Skeletonemataceae</taxon>
        <taxon>Skeletonema</taxon>
        <taxon>Skeletonema marinoi-dohrnii complex</taxon>
    </lineage>
</organism>
<dbReference type="PANTHER" id="PTHR22696:SF1">
    <property type="entry name" value="E3 UBIQUITIN-PROTEIN LIGASE RNF26"/>
    <property type="match status" value="1"/>
</dbReference>
<keyword evidence="1" id="KW-0863">Zinc-finger</keyword>
<dbReference type="GO" id="GO:0016567">
    <property type="term" value="P:protein ubiquitination"/>
    <property type="evidence" value="ECO:0007669"/>
    <property type="project" value="TreeGrafter"/>
</dbReference>
<dbReference type="InterPro" id="IPR001841">
    <property type="entry name" value="Znf_RING"/>
</dbReference>
<dbReference type="InterPro" id="IPR013083">
    <property type="entry name" value="Znf_RING/FYVE/PHD"/>
</dbReference>
<dbReference type="SMART" id="SM00184">
    <property type="entry name" value="RING"/>
    <property type="match status" value="1"/>
</dbReference>
<name>A0AAD9D8W5_9STRA</name>
<evidence type="ECO:0000259" key="3">
    <source>
        <dbReference type="PROSITE" id="PS50089"/>
    </source>
</evidence>
<dbReference type="GO" id="GO:0061630">
    <property type="term" value="F:ubiquitin protein ligase activity"/>
    <property type="evidence" value="ECO:0007669"/>
    <property type="project" value="TreeGrafter"/>
</dbReference>
<proteinExistence type="predicted"/>
<dbReference type="GO" id="GO:0008270">
    <property type="term" value="F:zinc ion binding"/>
    <property type="evidence" value="ECO:0007669"/>
    <property type="project" value="UniProtKB-KW"/>
</dbReference>
<feature type="compositionally biased region" description="Low complexity" evidence="2">
    <location>
        <begin position="282"/>
        <end position="293"/>
    </location>
</feature>
<accession>A0AAD9D8W5</accession>
<feature type="compositionally biased region" description="Low complexity" evidence="2">
    <location>
        <begin position="104"/>
        <end position="126"/>
    </location>
</feature>
<feature type="domain" description="RING-type" evidence="3">
    <location>
        <begin position="298"/>
        <end position="344"/>
    </location>
</feature>
<dbReference type="AlphaFoldDB" id="A0AAD9D8W5"/>
<dbReference type="PROSITE" id="PS50089">
    <property type="entry name" value="ZF_RING_2"/>
    <property type="match status" value="1"/>
</dbReference>
<feature type="region of interest" description="Disordered" evidence="2">
    <location>
        <begin position="104"/>
        <end position="210"/>
    </location>
</feature>
<evidence type="ECO:0000256" key="2">
    <source>
        <dbReference type="SAM" id="MobiDB-lite"/>
    </source>
</evidence>
<keyword evidence="1" id="KW-0479">Metal-binding</keyword>
<gene>
    <name evidence="4" type="ORF">QTG54_012438</name>
</gene>
<reference evidence="4" key="1">
    <citation type="submission" date="2023-06" db="EMBL/GenBank/DDBJ databases">
        <title>Survivors Of The Sea: Transcriptome response of Skeletonema marinoi to long-term dormancy.</title>
        <authorList>
            <person name="Pinder M.I.M."/>
            <person name="Kourtchenko O."/>
            <person name="Robertson E.K."/>
            <person name="Larsson T."/>
            <person name="Maumus F."/>
            <person name="Osuna-Cruz C.M."/>
            <person name="Vancaester E."/>
            <person name="Stenow R."/>
            <person name="Vandepoele K."/>
            <person name="Ploug H."/>
            <person name="Bruchert V."/>
            <person name="Godhe A."/>
            <person name="Topel M."/>
        </authorList>
    </citation>
    <scope>NUCLEOTIDE SEQUENCE</scope>
    <source>
        <strain evidence="4">R05AC</strain>
    </source>
</reference>
<evidence type="ECO:0000313" key="4">
    <source>
        <dbReference type="EMBL" id="KAK1736993.1"/>
    </source>
</evidence>
<feature type="compositionally biased region" description="Basic and acidic residues" evidence="2">
    <location>
        <begin position="158"/>
        <end position="210"/>
    </location>
</feature>